<feature type="region of interest" description="Disordered" evidence="1">
    <location>
        <begin position="99"/>
        <end position="137"/>
    </location>
</feature>
<name>A0A9P6T401_9FUNG</name>
<evidence type="ECO:0000313" key="3">
    <source>
        <dbReference type="Proteomes" id="UP000703661"/>
    </source>
</evidence>
<comment type="caution">
    <text evidence="2">The sequence shown here is derived from an EMBL/GenBank/DDBJ whole genome shotgun (WGS) entry which is preliminary data.</text>
</comment>
<organism evidence="2 3">
    <name type="scientific">Entomortierella chlamydospora</name>
    <dbReference type="NCBI Taxonomy" id="101097"/>
    <lineage>
        <taxon>Eukaryota</taxon>
        <taxon>Fungi</taxon>
        <taxon>Fungi incertae sedis</taxon>
        <taxon>Mucoromycota</taxon>
        <taxon>Mortierellomycotina</taxon>
        <taxon>Mortierellomycetes</taxon>
        <taxon>Mortierellales</taxon>
        <taxon>Mortierellaceae</taxon>
        <taxon>Entomortierella</taxon>
    </lineage>
</organism>
<proteinExistence type="predicted"/>
<dbReference type="AlphaFoldDB" id="A0A9P6T401"/>
<dbReference type="EMBL" id="JAAAID010000126">
    <property type="protein sequence ID" value="KAG0022054.1"/>
    <property type="molecule type" value="Genomic_DNA"/>
</dbReference>
<feature type="compositionally biased region" description="Acidic residues" evidence="1">
    <location>
        <begin position="106"/>
        <end position="124"/>
    </location>
</feature>
<accession>A0A9P6T401</accession>
<dbReference type="Proteomes" id="UP000703661">
    <property type="component" value="Unassembled WGS sequence"/>
</dbReference>
<feature type="region of interest" description="Disordered" evidence="1">
    <location>
        <begin position="1"/>
        <end position="39"/>
    </location>
</feature>
<protein>
    <submittedName>
        <fullName evidence="2">Uncharacterized protein</fullName>
    </submittedName>
</protein>
<evidence type="ECO:0000313" key="2">
    <source>
        <dbReference type="EMBL" id="KAG0022054.1"/>
    </source>
</evidence>
<keyword evidence="3" id="KW-1185">Reference proteome</keyword>
<gene>
    <name evidence="2" type="ORF">BGZ80_001159</name>
</gene>
<feature type="compositionally biased region" description="Polar residues" evidence="1">
    <location>
        <begin position="15"/>
        <end position="38"/>
    </location>
</feature>
<evidence type="ECO:0000256" key="1">
    <source>
        <dbReference type="SAM" id="MobiDB-lite"/>
    </source>
</evidence>
<reference evidence="2" key="1">
    <citation type="journal article" date="2020" name="Fungal Divers.">
        <title>Resolving the Mortierellaceae phylogeny through synthesis of multi-gene phylogenetics and phylogenomics.</title>
        <authorList>
            <person name="Vandepol N."/>
            <person name="Liber J."/>
            <person name="Desiro A."/>
            <person name="Na H."/>
            <person name="Kennedy M."/>
            <person name="Barry K."/>
            <person name="Grigoriev I.V."/>
            <person name="Miller A.N."/>
            <person name="O'Donnell K."/>
            <person name="Stajich J.E."/>
            <person name="Bonito G."/>
        </authorList>
    </citation>
    <scope>NUCLEOTIDE SEQUENCE</scope>
    <source>
        <strain evidence="2">NRRL 2769</strain>
    </source>
</reference>
<sequence>MAYLQESTVPRRLKTNNSVSSADSYPSHETSIPSNRHIQTGPYFRNMDMSMVDGGVVVLSSVSLVKSKIGVTGHIEYKNIQHSYEDDDDDDIVSDKESIGLIEDKDLNEDLDQEEENNDSEDENDATRRSGNNKVFTQSAAHVMSIENLVGPST</sequence>